<dbReference type="EMBL" id="CP034669">
    <property type="protein sequence ID" value="QAT83785.1"/>
    <property type="molecule type" value="Genomic_DNA"/>
</dbReference>
<dbReference type="GO" id="GO:0016887">
    <property type="term" value="F:ATP hydrolysis activity"/>
    <property type="evidence" value="ECO:0007669"/>
    <property type="project" value="InterPro"/>
</dbReference>
<evidence type="ECO:0000313" key="2">
    <source>
        <dbReference type="EMBL" id="QAT83785.1"/>
    </source>
</evidence>
<gene>
    <name evidence="2" type="ORF">EJ065_2202</name>
</gene>
<dbReference type="Pfam" id="PF13304">
    <property type="entry name" value="AAA_21"/>
    <property type="match status" value="1"/>
</dbReference>
<reference evidence="2 3" key="1">
    <citation type="submission" date="2018-12" db="EMBL/GenBank/DDBJ databases">
        <title>Complete Genome Sequence of the Corallopyronin A producing Myxobacterium Corallococcus coralloides B035.</title>
        <authorList>
            <person name="Bouhired S.M."/>
            <person name="Rupp O."/>
            <person name="Blom J."/>
            <person name="Schaeberle T.F."/>
            <person name="Kehraus S."/>
            <person name="Schiefer A."/>
            <person name="Pfarr K."/>
            <person name="Goesmann A."/>
            <person name="Hoerauf A."/>
            <person name="Koenig G.M."/>
        </authorList>
    </citation>
    <scope>NUCLEOTIDE SEQUENCE [LARGE SCALE GENOMIC DNA]</scope>
    <source>
        <strain evidence="2 3">B035</strain>
    </source>
</reference>
<proteinExistence type="predicted"/>
<evidence type="ECO:0000313" key="3">
    <source>
        <dbReference type="Proteomes" id="UP000288758"/>
    </source>
</evidence>
<feature type="domain" description="AAA+ ATPase" evidence="1">
    <location>
        <begin position="183"/>
        <end position="402"/>
    </location>
</feature>
<dbReference type="SMART" id="SM00382">
    <property type="entry name" value="AAA"/>
    <property type="match status" value="1"/>
</dbReference>
<protein>
    <recommendedName>
        <fullName evidence="1">AAA+ ATPase domain-containing protein</fullName>
    </recommendedName>
</protein>
<dbReference type="InterPro" id="IPR003959">
    <property type="entry name" value="ATPase_AAA_core"/>
</dbReference>
<dbReference type="InterPro" id="IPR027417">
    <property type="entry name" value="P-loop_NTPase"/>
</dbReference>
<dbReference type="InterPro" id="IPR003593">
    <property type="entry name" value="AAA+_ATPase"/>
</dbReference>
<dbReference type="Gene3D" id="3.40.50.300">
    <property type="entry name" value="P-loop containing nucleotide triphosphate hydrolases"/>
    <property type="match status" value="1"/>
</dbReference>
<name>A0A410RPL1_CORCK</name>
<dbReference type="RefSeq" id="WP_128795873.1">
    <property type="nucleotide sequence ID" value="NZ_CP034669.1"/>
</dbReference>
<accession>A0A410RPL1</accession>
<dbReference type="PANTHER" id="PTHR43581:SF4">
    <property type="entry name" value="ATP_GTP PHOSPHATASE"/>
    <property type="match status" value="1"/>
</dbReference>
<dbReference type="PANTHER" id="PTHR43581">
    <property type="entry name" value="ATP/GTP PHOSPHATASE"/>
    <property type="match status" value="1"/>
</dbReference>
<dbReference type="GO" id="GO:0005524">
    <property type="term" value="F:ATP binding"/>
    <property type="evidence" value="ECO:0007669"/>
    <property type="project" value="InterPro"/>
</dbReference>
<organism evidence="2 3">
    <name type="scientific">Corallococcus coralloides</name>
    <name type="common">Myxococcus coralloides</name>
    <dbReference type="NCBI Taxonomy" id="184914"/>
    <lineage>
        <taxon>Bacteria</taxon>
        <taxon>Pseudomonadati</taxon>
        <taxon>Myxococcota</taxon>
        <taxon>Myxococcia</taxon>
        <taxon>Myxococcales</taxon>
        <taxon>Cystobacterineae</taxon>
        <taxon>Myxococcaceae</taxon>
        <taxon>Corallococcus</taxon>
    </lineage>
</organism>
<dbReference type="AlphaFoldDB" id="A0A410RPL1"/>
<dbReference type="SUPFAM" id="SSF52540">
    <property type="entry name" value="P-loop containing nucleoside triphosphate hydrolases"/>
    <property type="match status" value="1"/>
</dbReference>
<sequence length="485" mass="55150">MHFESEQWLEVASFQKLPCVFLEGGEPWNDNNYATRFTVYFVERPGEPIRLGFVKILKRGEMKTTLPGEFSRLDDSYCSLGQSVDFYERVQQLGHSVAREVLLGLRDVVLTPTLQEAFKDEPAYSESLLRASSAHLVLKEAGRFFHYSSTPLPPPSFTYKAKFYDFAAPHELRFDFHAREKWLGRIVALVGRNGMGKTVLLGQLANELSGFPLKDSGKFTPEKPAVSQVLAISYSPFDTFKRPKRQPGVNYVYCGLRDSSDRVDPQWAVSEFDLALGDIRKLERWSLWMRLMQESGILNELPDQEQLFVEQPVAELARLTRQSSGHKVVLLILARVFASIQPRSILLFDEPETHLHPHLLSGLMRLLHLLLHEFDSYAIVATHSPIVLQELPARDIQILECEGGIPIVSAYPGESFGNNLTEIVNMAFRVSEKDKNYFKILEDLILKQKALDAVAALFDEQLNLNMRMTLRALMKQREGSGDDES</sequence>
<dbReference type="InterPro" id="IPR051396">
    <property type="entry name" value="Bact_Antivir_Def_Nuclease"/>
</dbReference>
<dbReference type="Proteomes" id="UP000288758">
    <property type="component" value="Chromosome"/>
</dbReference>
<evidence type="ECO:0000259" key="1">
    <source>
        <dbReference type="SMART" id="SM00382"/>
    </source>
</evidence>